<evidence type="ECO:0008006" key="4">
    <source>
        <dbReference type="Google" id="ProtNLM"/>
    </source>
</evidence>
<comment type="caution">
    <text evidence="2">The sequence shown here is derived from an EMBL/GenBank/DDBJ whole genome shotgun (WGS) entry which is preliminary data.</text>
</comment>
<dbReference type="Proteomes" id="UP000557193">
    <property type="component" value="Unassembled WGS sequence"/>
</dbReference>
<keyword evidence="1" id="KW-0732">Signal</keyword>
<keyword evidence="3" id="KW-1185">Reference proteome</keyword>
<reference evidence="2 3" key="1">
    <citation type="submission" date="2020-08" db="EMBL/GenBank/DDBJ databases">
        <title>Functional genomics of gut bacteria from endangered species of beetles.</title>
        <authorList>
            <person name="Carlos-Shanley C."/>
        </authorList>
    </citation>
    <scope>NUCLEOTIDE SEQUENCE [LARGE SCALE GENOMIC DNA]</scope>
    <source>
        <strain evidence="2 3">S00202</strain>
    </source>
</reference>
<sequence length="175" mass="19262">MRRNRFLAALLLSLLAPLAWADRLYQVEVIVFRQAGEPLPASQLAPDDWAAKSQNIDGFAPQPLALQVEAAKLTPANGYEVLLHKSWSQNVGVNPSRVALSNGEPQLGHYPVEGTLTLQQNEVLNLDASFWANQFDADGLLTASEHLQQSTRLKEGTLTYLDHRSLGVLLRVSPL</sequence>
<evidence type="ECO:0000256" key="1">
    <source>
        <dbReference type="SAM" id="SignalP"/>
    </source>
</evidence>
<dbReference type="InterPro" id="IPR021241">
    <property type="entry name" value="CsiV"/>
</dbReference>
<proteinExistence type="predicted"/>
<dbReference type="RefSeq" id="WP_184681316.1">
    <property type="nucleotide sequence ID" value="NZ_JACHLL010000002.1"/>
</dbReference>
<dbReference type="EMBL" id="JACHLL010000002">
    <property type="protein sequence ID" value="MBB6340921.1"/>
    <property type="molecule type" value="Genomic_DNA"/>
</dbReference>
<dbReference type="Pfam" id="PF10972">
    <property type="entry name" value="CsiV"/>
    <property type="match status" value="1"/>
</dbReference>
<evidence type="ECO:0000313" key="2">
    <source>
        <dbReference type="EMBL" id="MBB6340921.1"/>
    </source>
</evidence>
<feature type="signal peptide" evidence="1">
    <location>
        <begin position="1"/>
        <end position="21"/>
    </location>
</feature>
<accession>A0A7X0BRE9</accession>
<protein>
    <recommendedName>
        <fullName evidence="4">Peptidoglycan-binding protein CsiV</fullName>
    </recommendedName>
</protein>
<gene>
    <name evidence="2" type="ORF">HNP49_001078</name>
</gene>
<name>A0A7X0BRE9_9PSED</name>
<dbReference type="AlphaFoldDB" id="A0A7X0BRE9"/>
<evidence type="ECO:0000313" key="3">
    <source>
        <dbReference type="Proteomes" id="UP000557193"/>
    </source>
</evidence>
<organism evidence="2 3">
    <name type="scientific">Pseudomonas fluvialis</name>
    <dbReference type="NCBI Taxonomy" id="1793966"/>
    <lineage>
        <taxon>Bacteria</taxon>
        <taxon>Pseudomonadati</taxon>
        <taxon>Pseudomonadota</taxon>
        <taxon>Gammaproteobacteria</taxon>
        <taxon>Pseudomonadales</taxon>
        <taxon>Pseudomonadaceae</taxon>
        <taxon>Pseudomonas</taxon>
    </lineage>
</organism>
<feature type="chain" id="PRO_5031179723" description="Peptidoglycan-binding protein CsiV" evidence="1">
    <location>
        <begin position="22"/>
        <end position="175"/>
    </location>
</feature>